<evidence type="ECO:0000313" key="4">
    <source>
        <dbReference type="Proteomes" id="UP000230605"/>
    </source>
</evidence>
<dbReference type="OrthoDB" id="3645608at2759"/>
<accession>A0A2G5H8W0</accession>
<dbReference type="Proteomes" id="UP001302367">
    <property type="component" value="Chromosome 5"/>
</dbReference>
<evidence type="ECO:0000313" key="5">
    <source>
        <dbReference type="Proteomes" id="UP001302367"/>
    </source>
</evidence>
<reference evidence="3 5" key="2">
    <citation type="submission" date="2023-09" db="EMBL/GenBank/DDBJ databases">
        <title>Complete-Gapless Cercospora beticola genome.</title>
        <authorList>
            <person name="Wyatt N.A."/>
            <person name="Spanner R.E."/>
            <person name="Bolton M.D."/>
        </authorList>
    </citation>
    <scope>NUCLEOTIDE SEQUENCE [LARGE SCALE GENOMIC DNA]</scope>
    <source>
        <strain evidence="3">Cb09-40</strain>
    </source>
</reference>
<keyword evidence="5" id="KW-1185">Reference proteome</keyword>
<dbReference type="AlphaFoldDB" id="A0A2G5H8W0"/>
<dbReference type="Proteomes" id="UP000230605">
    <property type="component" value="Chromosome 5"/>
</dbReference>
<feature type="region of interest" description="Disordered" evidence="1">
    <location>
        <begin position="415"/>
        <end position="480"/>
    </location>
</feature>
<protein>
    <submittedName>
        <fullName evidence="2">Uncharacterized protein</fullName>
    </submittedName>
</protein>
<evidence type="ECO:0000313" key="3">
    <source>
        <dbReference type="EMBL" id="WPB03767.1"/>
    </source>
</evidence>
<dbReference type="EMBL" id="CP134188">
    <property type="protein sequence ID" value="WPB03767.1"/>
    <property type="molecule type" value="Genomic_DNA"/>
</dbReference>
<feature type="region of interest" description="Disordered" evidence="1">
    <location>
        <begin position="38"/>
        <end position="63"/>
    </location>
</feature>
<evidence type="ECO:0000313" key="2">
    <source>
        <dbReference type="EMBL" id="PIA88966.1"/>
    </source>
</evidence>
<proteinExistence type="predicted"/>
<name>A0A2G5H8W0_CERBT</name>
<reference evidence="2 4" key="1">
    <citation type="submission" date="2015-10" db="EMBL/GenBank/DDBJ databases">
        <title>The cercosporin biosynthetic gene cluster was horizontally transferred to several fungal lineages and shown to be expanded in Cercospora beticola based on microsynteny with recipient genomes.</title>
        <authorList>
            <person name="De Jonge R."/>
            <person name="Ebert M.K."/>
            <person name="Suttle J.C."/>
            <person name="Jurick Ii W.M."/>
            <person name="Secor G.A."/>
            <person name="Thomma B.P."/>
            <person name="Van De Peer Y."/>
            <person name="Bolton M.D."/>
        </authorList>
    </citation>
    <scope>NUCLEOTIDE SEQUENCE [LARGE SCALE GENOMIC DNA]</scope>
    <source>
        <strain evidence="2 4">09-40</strain>
    </source>
</reference>
<feature type="compositionally biased region" description="Polar residues" evidence="1">
    <location>
        <begin position="43"/>
        <end position="63"/>
    </location>
</feature>
<evidence type="ECO:0000256" key="1">
    <source>
        <dbReference type="SAM" id="MobiDB-lite"/>
    </source>
</evidence>
<sequence>MASIQWVQQPLPNWVPEMVDNVMVADVAESPSVLALRQKPPVSRQSSAPSLSPASEDSTLTVSPQSTITALSNGQFLQKPMGMHGGTTFWSVPPAHKYTAEQAKDMPAAARLHALSIHRIEKHWRGVDVATCCLPPELEKKTPYSLAMLTRLDKLAYLTAKKHDEALRLMRYAHKTRRAVEEASVPKPHSRVSTMPKDIWKQCKVHAVEPTVWENREGLLLQDIDQAIAIILAENKKERNQKQFLVPEGQTKREVKKRVMKERRNEKREVEKVIRTVVGSKVLGASKLPIDGHEGNEKQQNEYKEVEKMLGRGLRKGERKQVGRTRRKIAASTAEKNGLKYSLAWSGPSGSISVVQGLEAAGEGENGKAQEKTTKQAEKKPGLSEEGLKFIQENNYIDKLSLEDLIVQKALSTAKPAGETMDLDAGSAQDTSAGSTEHSKTGTETGAGKGIEQSLSSAMREHSISQSKGSELRSDNEMQL</sequence>
<gene>
    <name evidence="2" type="ORF">CB0940_07799</name>
    <name evidence="3" type="ORF">RHO25_008411</name>
</gene>
<feature type="compositionally biased region" description="Basic and acidic residues" evidence="1">
    <location>
        <begin position="470"/>
        <end position="480"/>
    </location>
</feature>
<dbReference type="EMBL" id="LKMD01000108">
    <property type="protein sequence ID" value="PIA88966.1"/>
    <property type="molecule type" value="Genomic_DNA"/>
</dbReference>
<feature type="region of interest" description="Disordered" evidence="1">
    <location>
        <begin position="362"/>
        <end position="382"/>
    </location>
</feature>
<organism evidence="2 4">
    <name type="scientific">Cercospora beticola</name>
    <name type="common">Sugarbeet leaf spot fungus</name>
    <dbReference type="NCBI Taxonomy" id="122368"/>
    <lineage>
        <taxon>Eukaryota</taxon>
        <taxon>Fungi</taxon>
        <taxon>Dikarya</taxon>
        <taxon>Ascomycota</taxon>
        <taxon>Pezizomycotina</taxon>
        <taxon>Dothideomycetes</taxon>
        <taxon>Dothideomycetidae</taxon>
        <taxon>Mycosphaerellales</taxon>
        <taxon>Mycosphaerellaceae</taxon>
        <taxon>Cercospora</taxon>
    </lineage>
</organism>
<feature type="compositionally biased region" description="Basic and acidic residues" evidence="1">
    <location>
        <begin position="365"/>
        <end position="382"/>
    </location>
</feature>